<evidence type="ECO:0000256" key="1">
    <source>
        <dbReference type="SAM" id="MobiDB-lite"/>
    </source>
</evidence>
<evidence type="ECO:0000313" key="2">
    <source>
        <dbReference type="EMBL" id="KAK4727863.1"/>
    </source>
</evidence>
<accession>A0AAV9LQS1</accession>
<name>A0AAV9LQS1_9SOLN</name>
<gene>
    <name evidence="2" type="ORF">R3W88_032780</name>
</gene>
<evidence type="ECO:0000313" key="3">
    <source>
        <dbReference type="Proteomes" id="UP001311915"/>
    </source>
</evidence>
<keyword evidence="3" id="KW-1185">Reference proteome</keyword>
<organism evidence="2 3">
    <name type="scientific">Solanum pinnatisectum</name>
    <name type="common">tansyleaf nightshade</name>
    <dbReference type="NCBI Taxonomy" id="50273"/>
    <lineage>
        <taxon>Eukaryota</taxon>
        <taxon>Viridiplantae</taxon>
        <taxon>Streptophyta</taxon>
        <taxon>Embryophyta</taxon>
        <taxon>Tracheophyta</taxon>
        <taxon>Spermatophyta</taxon>
        <taxon>Magnoliopsida</taxon>
        <taxon>eudicotyledons</taxon>
        <taxon>Gunneridae</taxon>
        <taxon>Pentapetalae</taxon>
        <taxon>asterids</taxon>
        <taxon>lamiids</taxon>
        <taxon>Solanales</taxon>
        <taxon>Solanaceae</taxon>
        <taxon>Solanoideae</taxon>
        <taxon>Solaneae</taxon>
        <taxon>Solanum</taxon>
    </lineage>
</organism>
<sequence>MPRFQTNGPNQIQRVSVFPPVNTNNIFAISTQHGDHHDYGLDNHTQNGYGMDLNPAHVTAHIGNTMITNINVGNVTLNGLGATNANFQQDIGEQNLFDPSNIVANDIEGSDPNEWKYWDAFVDYNPMGDLFQNPTSPSATLPNEYGSSKDIGGPVFKNSKFPDE</sequence>
<comment type="caution">
    <text evidence="2">The sequence shown here is derived from an EMBL/GenBank/DDBJ whole genome shotgun (WGS) entry which is preliminary data.</text>
</comment>
<proteinExistence type="predicted"/>
<dbReference type="EMBL" id="JAWPEI010000005">
    <property type="protein sequence ID" value="KAK4727863.1"/>
    <property type="molecule type" value="Genomic_DNA"/>
</dbReference>
<protein>
    <submittedName>
        <fullName evidence="2">Uncharacterized protein</fullName>
    </submittedName>
</protein>
<dbReference type="AlphaFoldDB" id="A0AAV9LQS1"/>
<reference evidence="2 3" key="1">
    <citation type="submission" date="2023-10" db="EMBL/GenBank/DDBJ databases">
        <title>Genome-Wide Identification Analysis in wild type Solanum Pinnatisectum Reveals Some Genes Defensing Phytophthora Infestans.</title>
        <authorList>
            <person name="Sun C."/>
        </authorList>
    </citation>
    <scope>NUCLEOTIDE SEQUENCE [LARGE SCALE GENOMIC DNA]</scope>
    <source>
        <strain evidence="2">LQN</strain>
        <tissue evidence="2">Leaf</tissue>
    </source>
</reference>
<feature type="region of interest" description="Disordered" evidence="1">
    <location>
        <begin position="133"/>
        <end position="164"/>
    </location>
</feature>
<dbReference type="Proteomes" id="UP001311915">
    <property type="component" value="Unassembled WGS sequence"/>
</dbReference>